<keyword evidence="1" id="KW-0472">Membrane</keyword>
<evidence type="ECO:0000256" key="1">
    <source>
        <dbReference type="SAM" id="Phobius"/>
    </source>
</evidence>
<keyword evidence="1" id="KW-1133">Transmembrane helix</keyword>
<keyword evidence="3" id="KW-1185">Reference proteome</keyword>
<dbReference type="KEGG" id="pah:Poras_1577"/>
<dbReference type="EMBL" id="CP002689">
    <property type="protein sequence ID" value="AEE13508.1"/>
    <property type="molecule type" value="Genomic_DNA"/>
</dbReference>
<evidence type="ECO:0000313" key="2">
    <source>
        <dbReference type="EMBL" id="AEE13508.1"/>
    </source>
</evidence>
<feature type="transmembrane region" description="Helical" evidence="1">
    <location>
        <begin position="21"/>
        <end position="45"/>
    </location>
</feature>
<proteinExistence type="predicted"/>
<evidence type="ECO:0008006" key="4">
    <source>
        <dbReference type="Google" id="ProtNLM"/>
    </source>
</evidence>
<organism evidence="2 3">
    <name type="scientific">Porphyromonas asaccharolytica (strain ATCC 25260 / DSM 20707 / BCRC 10618 / CCUG 7834 / JCM 6326 / LMG 13178 / VPI 4198 / B440)</name>
    <name type="common">Bacteroides asaccharolyticus</name>
    <dbReference type="NCBI Taxonomy" id="879243"/>
    <lineage>
        <taxon>Bacteria</taxon>
        <taxon>Pseudomonadati</taxon>
        <taxon>Bacteroidota</taxon>
        <taxon>Bacteroidia</taxon>
        <taxon>Bacteroidales</taxon>
        <taxon>Porphyromonadaceae</taxon>
        <taxon>Porphyromonas</taxon>
    </lineage>
</organism>
<protein>
    <recommendedName>
        <fullName evidence="4">Transmembrane protein</fullName>
    </recommendedName>
</protein>
<sequence>MARRTKLGNLDMRFKSSHRIVARRNFFGCLGSVLSVPFILFWNLIRTVAVKTYPQIHNSVTWYSSSIKLLRRELGPKKNPSLSQSHSCLFFHPKFYSPHYSYADIIGNLFFLSIRSIHLECY</sequence>
<dbReference type="Proteomes" id="UP000006545">
    <property type="component" value="Chromosome"/>
</dbReference>
<reference evidence="3" key="1">
    <citation type="submission" date="2011-04" db="EMBL/GenBank/DDBJ databases">
        <title>The complete genome of Porphyromonas asaccharolytica DSM 20707.</title>
        <authorList>
            <person name="Lucas S."/>
            <person name="Han J."/>
            <person name="Lapidus A."/>
            <person name="Bruce D."/>
            <person name="Goodwin L."/>
            <person name="Pitluck S."/>
            <person name="Peters L."/>
            <person name="Kyrpides N."/>
            <person name="Mavromatis K."/>
            <person name="Ivanova N."/>
            <person name="Ovchinnikova G."/>
            <person name="Pagani I."/>
            <person name="Lu M."/>
            <person name="Detter J.C."/>
            <person name="Tapia R."/>
            <person name="Han C."/>
            <person name="Land M."/>
            <person name="Hauser L."/>
            <person name="Markowitz V."/>
            <person name="Cheng J.-F."/>
            <person name="Hugenholtz P."/>
            <person name="Woyke T."/>
            <person name="Wu D."/>
            <person name="Gronow S."/>
            <person name="Wellnitz S."/>
            <person name="Brambilla E."/>
            <person name="Klenk H.-P."/>
            <person name="Eisen J.A."/>
        </authorList>
    </citation>
    <scope>NUCLEOTIDE SEQUENCE [LARGE SCALE GENOMIC DNA]</scope>
    <source>
        <strain evidence="3">ATCC 25260 / DSM 20707 / VPI 4198</strain>
    </source>
</reference>
<name>F4KNR1_PORAD</name>
<keyword evidence="1" id="KW-0812">Transmembrane</keyword>
<accession>F4KNR1</accession>
<dbReference type="HOGENOM" id="CLU_2024607_0_0_10"/>
<evidence type="ECO:0000313" key="3">
    <source>
        <dbReference type="Proteomes" id="UP000006545"/>
    </source>
</evidence>
<gene>
    <name evidence="2" type="ordered locus">Poras_1577</name>
</gene>
<dbReference type="STRING" id="879243.Poras_1577"/>
<dbReference type="AlphaFoldDB" id="F4KNR1"/>